<dbReference type="Proteomes" id="UP000830542">
    <property type="component" value="Chromosome"/>
</dbReference>
<evidence type="ECO:0000313" key="9">
    <source>
        <dbReference type="Proteomes" id="UP000830542"/>
    </source>
</evidence>
<dbReference type="PANTHER" id="PTHR38480">
    <property type="entry name" value="SLR0254 PROTEIN"/>
    <property type="match status" value="1"/>
</dbReference>
<feature type="domain" description="RDD" evidence="6">
    <location>
        <begin position="328"/>
        <end position="452"/>
    </location>
</feature>
<keyword evidence="4 5" id="KW-0472">Membrane</keyword>
<feature type="transmembrane region" description="Helical" evidence="5">
    <location>
        <begin position="205"/>
        <end position="222"/>
    </location>
</feature>
<evidence type="ECO:0000256" key="4">
    <source>
        <dbReference type="ARBA" id="ARBA00023136"/>
    </source>
</evidence>
<reference evidence="7" key="1">
    <citation type="journal article" date="2014" name="Int. J. Syst. Evol. Microbiol.">
        <title>Complete genome sequence of Corynebacterium casei LMG S-19264T (=DSM 44701T), isolated from a smear-ripened cheese.</title>
        <authorList>
            <consortium name="US DOE Joint Genome Institute (JGI-PGF)"/>
            <person name="Walter F."/>
            <person name="Albersmeier A."/>
            <person name="Kalinowski J."/>
            <person name="Ruckert C."/>
        </authorList>
    </citation>
    <scope>NUCLEOTIDE SEQUENCE</scope>
    <source>
        <strain evidence="7">JCM 12289</strain>
    </source>
</reference>
<feature type="transmembrane region" description="Helical" evidence="5">
    <location>
        <begin position="51"/>
        <end position="72"/>
    </location>
</feature>
<name>A0AAV3SHX4_HALDO</name>
<proteinExistence type="predicted"/>
<accession>A0AAV3SHX4</accession>
<evidence type="ECO:0000313" key="7">
    <source>
        <dbReference type="EMBL" id="GAA0463867.1"/>
    </source>
</evidence>
<evidence type="ECO:0000256" key="3">
    <source>
        <dbReference type="ARBA" id="ARBA00022989"/>
    </source>
</evidence>
<sequence length="459" mass="48776">MSRLALFGAIHFDRRSKVADELSAFVASEDAEAVFVEWPEHALSRRTALRALLAVPLLVLGGIVLDLVRAPYYLLFNRRLDSTEHMAAERLDCPVHGIDRHPWTLMATAGPVAIALNWLALLAFLVIAPLAAGITIAALLVGGVAIRTVARWNRTGGVLVETVALVALIGASTVVDPFLGGFALALTALPVATALALAVSTNTTVAIATRIPVLFIVIAMALTAESLVGWFVLTTFLAFSVFVTRTLDGRNEHMAERIATITREEGYDAAVLVTGMAHLSGMADHASDAGLTVERAYTPRWLRAPGRIEDVSPADSTASDDRITGELGSAGARAAASVVDFVALGVLVWIPAFTLGIVAQSLFDSFLAGVLAGIVLTPLAYYVPLEAHYGRTLGKHLEGLTVTAADGSPASIRACLLRNLLRPVDFVVFYLLGFVLVLATDRDQRLGDLVAGTEIRVRS</sequence>
<reference evidence="7" key="3">
    <citation type="submission" date="2023-12" db="EMBL/GenBank/DDBJ databases">
        <authorList>
            <person name="Sun Q."/>
            <person name="Inoue M."/>
        </authorList>
    </citation>
    <scope>NUCLEOTIDE SEQUENCE</scope>
    <source>
        <strain evidence="7">JCM 12289</strain>
    </source>
</reference>
<evidence type="ECO:0000256" key="5">
    <source>
        <dbReference type="SAM" id="Phobius"/>
    </source>
</evidence>
<dbReference type="GO" id="GO:0016020">
    <property type="term" value="C:membrane"/>
    <property type="evidence" value="ECO:0007669"/>
    <property type="project" value="UniProtKB-SubCell"/>
</dbReference>
<feature type="transmembrane region" description="Helical" evidence="5">
    <location>
        <begin position="420"/>
        <end position="439"/>
    </location>
</feature>
<dbReference type="GeneID" id="71761831"/>
<dbReference type="RefSeq" id="WP_244698757.1">
    <property type="nucleotide sequence ID" value="NZ_BAAADN010000030.1"/>
</dbReference>
<feature type="transmembrane region" description="Helical" evidence="5">
    <location>
        <begin position="118"/>
        <end position="146"/>
    </location>
</feature>
<organism evidence="7 10">
    <name type="scientific">Halococcus dombrowskii</name>
    <dbReference type="NCBI Taxonomy" id="179637"/>
    <lineage>
        <taxon>Archaea</taxon>
        <taxon>Methanobacteriati</taxon>
        <taxon>Methanobacteriota</taxon>
        <taxon>Stenosarchaea group</taxon>
        <taxon>Halobacteria</taxon>
        <taxon>Halobacteriales</taxon>
        <taxon>Halococcaceae</taxon>
        <taxon>Halococcus</taxon>
    </lineage>
</organism>
<reference evidence="8" key="2">
    <citation type="submission" date="2022-04" db="EMBL/GenBank/DDBJ databases">
        <title>Sequencing and genomic assembly of Halococcus dombrowskii.</title>
        <authorList>
            <person name="Lim S.W."/>
            <person name="MacLea K.S."/>
        </authorList>
    </citation>
    <scope>NUCLEOTIDE SEQUENCE</scope>
    <source>
        <strain evidence="8">H4</strain>
    </source>
</reference>
<dbReference type="EMBL" id="BAAADN010000030">
    <property type="protein sequence ID" value="GAA0463867.1"/>
    <property type="molecule type" value="Genomic_DNA"/>
</dbReference>
<dbReference type="AlphaFoldDB" id="A0AAV3SHX4"/>
<feature type="transmembrane region" description="Helical" evidence="5">
    <location>
        <begin position="338"/>
        <end position="359"/>
    </location>
</feature>
<dbReference type="PANTHER" id="PTHR38480:SF1">
    <property type="entry name" value="SLR0254 PROTEIN"/>
    <property type="match status" value="1"/>
</dbReference>
<gene>
    <name evidence="7" type="ORF">GCM10008985_20870</name>
    <name evidence="8" type="ORF">MUK72_08245</name>
</gene>
<feature type="transmembrane region" description="Helical" evidence="5">
    <location>
        <begin position="158"/>
        <end position="175"/>
    </location>
</feature>
<dbReference type="Pfam" id="PF06271">
    <property type="entry name" value="RDD"/>
    <property type="match status" value="1"/>
</dbReference>
<evidence type="ECO:0000256" key="2">
    <source>
        <dbReference type="ARBA" id="ARBA00022692"/>
    </source>
</evidence>
<keyword evidence="3 5" id="KW-1133">Transmembrane helix</keyword>
<dbReference type="InterPro" id="IPR010432">
    <property type="entry name" value="RDD"/>
</dbReference>
<keyword evidence="9" id="KW-1185">Reference proteome</keyword>
<dbReference type="EMBL" id="CP095005">
    <property type="protein sequence ID" value="UOO93961.1"/>
    <property type="molecule type" value="Genomic_DNA"/>
</dbReference>
<evidence type="ECO:0000313" key="10">
    <source>
        <dbReference type="Proteomes" id="UP001500962"/>
    </source>
</evidence>
<dbReference type="Proteomes" id="UP001500962">
    <property type="component" value="Unassembled WGS sequence"/>
</dbReference>
<feature type="transmembrane region" description="Helical" evidence="5">
    <location>
        <begin position="181"/>
        <end position="198"/>
    </location>
</feature>
<evidence type="ECO:0000256" key="1">
    <source>
        <dbReference type="ARBA" id="ARBA00004141"/>
    </source>
</evidence>
<comment type="subcellular location">
    <subcellularLocation>
        <location evidence="1">Membrane</location>
        <topology evidence="1">Multi-pass membrane protein</topology>
    </subcellularLocation>
</comment>
<evidence type="ECO:0000259" key="6">
    <source>
        <dbReference type="Pfam" id="PF06271"/>
    </source>
</evidence>
<keyword evidence="2 5" id="KW-0812">Transmembrane</keyword>
<dbReference type="KEGG" id="hdo:MUK72_08245"/>
<protein>
    <submittedName>
        <fullName evidence="8">RDD family protein</fullName>
    </submittedName>
</protein>
<evidence type="ECO:0000313" key="8">
    <source>
        <dbReference type="EMBL" id="UOO93961.1"/>
    </source>
</evidence>
<feature type="transmembrane region" description="Helical" evidence="5">
    <location>
        <begin position="365"/>
        <end position="383"/>
    </location>
</feature>